<keyword evidence="3 5" id="KW-0808">Transferase</keyword>
<feature type="transmembrane region" description="Helical" evidence="6">
    <location>
        <begin position="303"/>
        <end position="321"/>
    </location>
</feature>
<evidence type="ECO:0000256" key="5">
    <source>
        <dbReference type="RuleBase" id="RU003750"/>
    </source>
</evidence>
<protein>
    <recommendedName>
        <fullName evidence="9">CDP-alcohol phosphatidyltransferase family protein</fullName>
    </recommendedName>
</protein>
<evidence type="ECO:0000256" key="2">
    <source>
        <dbReference type="ARBA" id="ARBA00010441"/>
    </source>
</evidence>
<evidence type="ECO:0000256" key="3">
    <source>
        <dbReference type="ARBA" id="ARBA00022679"/>
    </source>
</evidence>
<feature type="transmembrane region" description="Helical" evidence="6">
    <location>
        <begin position="239"/>
        <end position="263"/>
    </location>
</feature>
<evidence type="ECO:0000313" key="8">
    <source>
        <dbReference type="Proteomes" id="UP001470230"/>
    </source>
</evidence>
<keyword evidence="4 6" id="KW-0472">Membrane</keyword>
<keyword evidence="6" id="KW-0812">Transmembrane</keyword>
<feature type="transmembrane region" description="Helical" evidence="6">
    <location>
        <begin position="205"/>
        <end position="227"/>
    </location>
</feature>
<feature type="transmembrane region" description="Helical" evidence="6">
    <location>
        <begin position="79"/>
        <end position="97"/>
    </location>
</feature>
<comment type="subcellular location">
    <subcellularLocation>
        <location evidence="1">Membrane</location>
    </subcellularLocation>
</comment>
<dbReference type="InterPro" id="IPR000462">
    <property type="entry name" value="CDP-OH_P_trans"/>
</dbReference>
<feature type="transmembrane region" description="Helical" evidence="6">
    <location>
        <begin position="327"/>
        <end position="349"/>
    </location>
</feature>
<reference evidence="7 8" key="1">
    <citation type="submission" date="2024-04" db="EMBL/GenBank/DDBJ databases">
        <title>Tritrichomonas musculus Genome.</title>
        <authorList>
            <person name="Alves-Ferreira E."/>
            <person name="Grigg M."/>
            <person name="Lorenzi H."/>
            <person name="Galac M."/>
        </authorList>
    </citation>
    <scope>NUCLEOTIDE SEQUENCE [LARGE SCALE GENOMIC DNA]</scope>
    <source>
        <strain evidence="7 8">EAF2021</strain>
    </source>
</reference>
<dbReference type="Proteomes" id="UP001470230">
    <property type="component" value="Unassembled WGS sequence"/>
</dbReference>
<feature type="transmembrane region" description="Helical" evidence="6">
    <location>
        <begin position="269"/>
        <end position="291"/>
    </location>
</feature>
<dbReference type="InterPro" id="IPR043130">
    <property type="entry name" value="CDP-OH_PTrfase_TM_dom"/>
</dbReference>
<keyword evidence="8" id="KW-1185">Reference proteome</keyword>
<feature type="transmembrane region" description="Helical" evidence="6">
    <location>
        <begin position="144"/>
        <end position="162"/>
    </location>
</feature>
<dbReference type="InterPro" id="IPR048254">
    <property type="entry name" value="CDP_ALCOHOL_P_TRANSF_CS"/>
</dbReference>
<comment type="caution">
    <text evidence="7">The sequence shown here is derived from an EMBL/GenBank/DDBJ whole genome shotgun (WGS) entry which is preliminary data.</text>
</comment>
<dbReference type="Gene3D" id="1.20.120.1760">
    <property type="match status" value="1"/>
</dbReference>
<keyword evidence="6" id="KW-1133">Transmembrane helix</keyword>
<feature type="transmembrane region" description="Helical" evidence="6">
    <location>
        <begin position="43"/>
        <end position="67"/>
    </location>
</feature>
<comment type="similarity">
    <text evidence="2 5">Belongs to the CDP-alcohol phosphatidyltransferase class-I family.</text>
</comment>
<gene>
    <name evidence="7" type="ORF">M9Y10_000123</name>
</gene>
<name>A0ABR2L3G7_9EUKA</name>
<dbReference type="Pfam" id="PF01066">
    <property type="entry name" value="CDP-OH_P_transf"/>
    <property type="match status" value="1"/>
</dbReference>
<evidence type="ECO:0000256" key="6">
    <source>
        <dbReference type="SAM" id="Phobius"/>
    </source>
</evidence>
<dbReference type="PROSITE" id="PS00379">
    <property type="entry name" value="CDP_ALCOHOL_P_TRANSF"/>
    <property type="match status" value="1"/>
</dbReference>
<evidence type="ECO:0000313" key="7">
    <source>
        <dbReference type="EMBL" id="KAK8897893.1"/>
    </source>
</evidence>
<evidence type="ECO:0000256" key="4">
    <source>
        <dbReference type="ARBA" id="ARBA00023136"/>
    </source>
</evidence>
<proteinExistence type="inferred from homology"/>
<evidence type="ECO:0000256" key="1">
    <source>
        <dbReference type="ARBA" id="ARBA00004370"/>
    </source>
</evidence>
<dbReference type="PANTHER" id="PTHR10414">
    <property type="entry name" value="ETHANOLAMINEPHOSPHOTRANSFERASE"/>
    <property type="match status" value="1"/>
</dbReference>
<dbReference type="InterPro" id="IPR014472">
    <property type="entry name" value="CHOPT"/>
</dbReference>
<sequence>MKSTRTFTTSEIENAKKYKYNGTDDSICAKLFLRRFWDWLIKFFSLSIAANTITFIGFLFEFVSFIVSFSLSDCLESRIPVWSQILNGISLFIYQTLDNLDGRQARRTGTSSPLGQFFDHGCDAITGVFIMIQVITTLNLGNTLESFIFIYLMGIGFALTSYEEYVTHSFYLGYLNAPDEGLLLLSILHIAVAIVPQIAEWLKDPIVYFLYLLGAGACILPIIYNVIKKSICNLEVRQRAIIGAIPLLLSIGLTALMITINPAAVHNTFIIIFSSLLLQYQAQLTIVAYLVKREPKRLFDSSLYIFWSFIIAACLFSNFLVYSQLFWILSTYTLIIFIVIFDIGVVLSLSEGLKIPVFTVIPKDNLDMVEPENQNEIKLDIEEEDEKENTGLFEQEIIDKNQQ</sequence>
<dbReference type="PANTHER" id="PTHR10414:SF37">
    <property type="entry name" value="BB IN A BOXCAR, ISOFORM C"/>
    <property type="match status" value="1"/>
</dbReference>
<accession>A0ABR2L3G7</accession>
<organism evidence="7 8">
    <name type="scientific">Tritrichomonas musculus</name>
    <dbReference type="NCBI Taxonomy" id="1915356"/>
    <lineage>
        <taxon>Eukaryota</taxon>
        <taxon>Metamonada</taxon>
        <taxon>Parabasalia</taxon>
        <taxon>Tritrichomonadida</taxon>
        <taxon>Tritrichomonadidae</taxon>
        <taxon>Tritrichomonas</taxon>
    </lineage>
</organism>
<evidence type="ECO:0008006" key="9">
    <source>
        <dbReference type="Google" id="ProtNLM"/>
    </source>
</evidence>
<dbReference type="EMBL" id="JAPFFF010000001">
    <property type="protein sequence ID" value="KAK8897893.1"/>
    <property type="molecule type" value="Genomic_DNA"/>
</dbReference>
<dbReference type="PIRSF" id="PIRSF015665">
    <property type="entry name" value="CHOPT"/>
    <property type="match status" value="1"/>
</dbReference>